<dbReference type="PANTHER" id="PTHR43695">
    <property type="entry name" value="PUTATIVE (AFU_ORTHOLOGUE AFUA_2G17250)-RELATED"/>
    <property type="match status" value="1"/>
</dbReference>
<dbReference type="AlphaFoldDB" id="A0A084GC31"/>
<dbReference type="InterPro" id="IPR036514">
    <property type="entry name" value="SGNH_hydro_sf"/>
</dbReference>
<evidence type="ECO:0000313" key="4">
    <source>
        <dbReference type="EMBL" id="KEZ44893.1"/>
    </source>
</evidence>
<dbReference type="PANTHER" id="PTHR43695:SF1">
    <property type="entry name" value="RHAMNOGALACTURONAN ACETYLESTERASE"/>
    <property type="match status" value="1"/>
</dbReference>
<dbReference type="SUPFAM" id="SSF52266">
    <property type="entry name" value="SGNH hydrolase"/>
    <property type="match status" value="1"/>
</dbReference>
<comment type="similarity">
    <text evidence="1">Belongs to the 'GDSL' lipolytic enzyme family.</text>
</comment>
<dbReference type="GO" id="GO:0016787">
    <property type="term" value="F:hydrolase activity"/>
    <property type="evidence" value="ECO:0007669"/>
    <property type="project" value="UniProtKB-KW"/>
</dbReference>
<feature type="signal peptide" evidence="3">
    <location>
        <begin position="1"/>
        <end position="18"/>
    </location>
</feature>
<name>A0A084GC31_PSEDA</name>
<sequence length="204" mass="21469">MLSRSLAALVFTAAAASATVHLCGDSTMARGNGIIDGWGQYLQYSLNEPVVNHAVGGRSARSFTREGRFDEVLAQVESGDFVVIEFGHSGSFAWAPSRFFYYTWLAASRLGGPAKGVHFVPHGQYTAQAMKNAGAAVVNAGFPQDHTHTSPSMADFVSQAFVLGLACGTSDLKAALKNSTADLTSGPLGQCVSDYNSTVTGLLR</sequence>
<dbReference type="EMBL" id="JOWA01000086">
    <property type="protein sequence ID" value="KEZ44893.1"/>
    <property type="molecule type" value="Genomic_DNA"/>
</dbReference>
<organism evidence="4 5">
    <name type="scientific">Pseudallescheria apiosperma</name>
    <name type="common">Scedosporium apiospermum</name>
    <dbReference type="NCBI Taxonomy" id="563466"/>
    <lineage>
        <taxon>Eukaryota</taxon>
        <taxon>Fungi</taxon>
        <taxon>Dikarya</taxon>
        <taxon>Ascomycota</taxon>
        <taxon>Pezizomycotina</taxon>
        <taxon>Sordariomycetes</taxon>
        <taxon>Hypocreomycetidae</taxon>
        <taxon>Microascales</taxon>
        <taxon>Microascaceae</taxon>
        <taxon>Scedosporium</taxon>
    </lineage>
</organism>
<evidence type="ECO:0000256" key="2">
    <source>
        <dbReference type="ARBA" id="ARBA00022801"/>
    </source>
</evidence>
<keyword evidence="3" id="KW-0732">Signal</keyword>
<dbReference type="InterPro" id="IPR037459">
    <property type="entry name" value="RhgT-like"/>
</dbReference>
<evidence type="ECO:0000256" key="1">
    <source>
        <dbReference type="ARBA" id="ARBA00008668"/>
    </source>
</evidence>
<dbReference type="Gene3D" id="3.40.50.1110">
    <property type="entry name" value="SGNH hydrolase"/>
    <property type="match status" value="2"/>
</dbReference>
<feature type="chain" id="PRO_5001775480" evidence="3">
    <location>
        <begin position="19"/>
        <end position="204"/>
    </location>
</feature>
<dbReference type="OMA" id="DNGKQDA"/>
<dbReference type="KEGG" id="sapo:SAPIO_CDS2232"/>
<dbReference type="OrthoDB" id="2141316at2759"/>
<dbReference type="HOGENOM" id="CLU_065859_0_0_1"/>
<comment type="caution">
    <text evidence="4">The sequence shown here is derived from an EMBL/GenBank/DDBJ whole genome shotgun (WGS) entry which is preliminary data.</text>
</comment>
<keyword evidence="2 4" id="KW-0378">Hydrolase</keyword>
<protein>
    <submittedName>
        <fullName evidence="4">Rhamnogalacturonan acetylesterase</fullName>
        <ecNumber evidence="4">3.1.1.86</ecNumber>
    </submittedName>
</protein>
<evidence type="ECO:0000313" key="5">
    <source>
        <dbReference type="Proteomes" id="UP000028545"/>
    </source>
</evidence>
<dbReference type="Proteomes" id="UP000028545">
    <property type="component" value="Unassembled WGS sequence"/>
</dbReference>
<dbReference type="RefSeq" id="XP_016644692.1">
    <property type="nucleotide sequence ID" value="XM_016785316.1"/>
</dbReference>
<dbReference type="GeneID" id="27721304"/>
<gene>
    <name evidence="4" type="ORF">SAPIO_CDS2232</name>
</gene>
<evidence type="ECO:0000256" key="3">
    <source>
        <dbReference type="SAM" id="SignalP"/>
    </source>
</evidence>
<keyword evidence="5" id="KW-1185">Reference proteome</keyword>
<reference evidence="4 5" key="1">
    <citation type="journal article" date="2014" name="Genome Announc.">
        <title>Draft genome sequence of the pathogenic fungus Scedosporium apiospermum.</title>
        <authorList>
            <person name="Vandeputte P."/>
            <person name="Ghamrawi S."/>
            <person name="Rechenmann M."/>
            <person name="Iltis A."/>
            <person name="Giraud S."/>
            <person name="Fleury M."/>
            <person name="Thornton C."/>
            <person name="Delhaes L."/>
            <person name="Meyer W."/>
            <person name="Papon N."/>
            <person name="Bouchara J.P."/>
        </authorList>
    </citation>
    <scope>NUCLEOTIDE SEQUENCE [LARGE SCALE GENOMIC DNA]</scope>
    <source>
        <strain evidence="4 5">IHEM 14462</strain>
    </source>
</reference>
<accession>A0A084GC31</accession>
<proteinExistence type="inferred from homology"/>
<dbReference type="EC" id="3.1.1.86" evidence="4"/>
<dbReference type="VEuPathDB" id="FungiDB:SAPIO_CDS2232"/>